<evidence type="ECO:0000256" key="2">
    <source>
        <dbReference type="SAM" id="SignalP"/>
    </source>
</evidence>
<gene>
    <name evidence="3" type="ORF">SAMN06297251_101155</name>
</gene>
<proteinExistence type="predicted"/>
<evidence type="ECO:0000256" key="1">
    <source>
        <dbReference type="SAM" id="MobiDB-lite"/>
    </source>
</evidence>
<dbReference type="AlphaFoldDB" id="A0A1W1YCC1"/>
<dbReference type="STRING" id="937218.SAMN06297251_101155"/>
<accession>A0A1W1YCC1</accession>
<reference evidence="3 4" key="1">
    <citation type="submission" date="2017-04" db="EMBL/GenBank/DDBJ databases">
        <authorList>
            <person name="Afonso C.L."/>
            <person name="Miller P.J."/>
            <person name="Scott M.A."/>
            <person name="Spackman E."/>
            <person name="Goraichik I."/>
            <person name="Dimitrov K.M."/>
            <person name="Suarez D.L."/>
            <person name="Swayne D.E."/>
        </authorList>
    </citation>
    <scope>NUCLEOTIDE SEQUENCE [LARGE SCALE GENOMIC DNA]</scope>
    <source>
        <strain evidence="3 4">CGMCC 1.10972</strain>
    </source>
</reference>
<dbReference type="PROSITE" id="PS51257">
    <property type="entry name" value="PROKAR_LIPOPROTEIN"/>
    <property type="match status" value="1"/>
</dbReference>
<evidence type="ECO:0008006" key="5">
    <source>
        <dbReference type="Google" id="ProtNLM"/>
    </source>
</evidence>
<keyword evidence="2" id="KW-0732">Signal</keyword>
<feature type="signal peptide" evidence="2">
    <location>
        <begin position="1"/>
        <end position="22"/>
    </location>
</feature>
<keyword evidence="4" id="KW-1185">Reference proteome</keyword>
<dbReference type="EMBL" id="FWXR01000001">
    <property type="protein sequence ID" value="SMC33795.1"/>
    <property type="molecule type" value="Genomic_DNA"/>
</dbReference>
<feature type="chain" id="PRO_5012461500" description="Lipoprotein-attachment site-containing protein" evidence="2">
    <location>
        <begin position="23"/>
        <end position="99"/>
    </location>
</feature>
<sequence length="99" mass="9889">MIARMARRGRPAILLIALAALAGCGVKNLPQAPGSDKPPVAVVETEASGATLLSGSASTTPTIGSTPVATVSSENAVSPAEVQRNPNASNGFILDPLLN</sequence>
<evidence type="ECO:0000313" key="4">
    <source>
        <dbReference type="Proteomes" id="UP000192656"/>
    </source>
</evidence>
<organism evidence="3 4">
    <name type="scientific">Fulvimarina manganoxydans</name>
    <dbReference type="NCBI Taxonomy" id="937218"/>
    <lineage>
        <taxon>Bacteria</taxon>
        <taxon>Pseudomonadati</taxon>
        <taxon>Pseudomonadota</taxon>
        <taxon>Alphaproteobacteria</taxon>
        <taxon>Hyphomicrobiales</taxon>
        <taxon>Aurantimonadaceae</taxon>
        <taxon>Fulvimarina</taxon>
    </lineage>
</organism>
<feature type="region of interest" description="Disordered" evidence="1">
    <location>
        <begin position="75"/>
        <end position="99"/>
    </location>
</feature>
<evidence type="ECO:0000313" key="3">
    <source>
        <dbReference type="EMBL" id="SMC33795.1"/>
    </source>
</evidence>
<name>A0A1W1YCC1_9HYPH</name>
<protein>
    <recommendedName>
        <fullName evidence="5">Lipoprotein-attachment site-containing protein</fullName>
    </recommendedName>
</protein>
<dbReference type="Proteomes" id="UP000192656">
    <property type="component" value="Unassembled WGS sequence"/>
</dbReference>